<reference evidence="2 3" key="1">
    <citation type="submission" date="2024-11" db="EMBL/GenBank/DDBJ databases">
        <title>Adaptive evolution of stress response genes in parasites aligns with host niche diversity.</title>
        <authorList>
            <person name="Hahn C."/>
            <person name="Resl P."/>
        </authorList>
    </citation>
    <scope>NUCLEOTIDE SEQUENCE [LARGE SCALE GENOMIC DNA]</scope>
    <source>
        <strain evidence="2">EGGRZ-B1_66</strain>
        <tissue evidence="2">Body</tissue>
    </source>
</reference>
<dbReference type="EMBL" id="JBJKFK010006872">
    <property type="protein sequence ID" value="KAL3307630.1"/>
    <property type="molecule type" value="Genomic_DNA"/>
</dbReference>
<evidence type="ECO:0000256" key="1">
    <source>
        <dbReference type="SAM" id="MobiDB-lite"/>
    </source>
</evidence>
<feature type="region of interest" description="Disordered" evidence="1">
    <location>
        <begin position="333"/>
        <end position="369"/>
    </location>
</feature>
<organism evidence="2 3">
    <name type="scientific">Cichlidogyrus casuarinus</name>
    <dbReference type="NCBI Taxonomy" id="1844966"/>
    <lineage>
        <taxon>Eukaryota</taxon>
        <taxon>Metazoa</taxon>
        <taxon>Spiralia</taxon>
        <taxon>Lophotrochozoa</taxon>
        <taxon>Platyhelminthes</taxon>
        <taxon>Monogenea</taxon>
        <taxon>Monopisthocotylea</taxon>
        <taxon>Dactylogyridea</taxon>
        <taxon>Ancyrocephalidae</taxon>
        <taxon>Cichlidogyrus</taxon>
    </lineage>
</organism>
<dbReference type="Proteomes" id="UP001626550">
    <property type="component" value="Unassembled WGS sequence"/>
</dbReference>
<sequence length="369" mass="40709">MAYYFSDEEEGLGATSGDESDGGPSALRSPATSLLRQQMSERPWFNTPNSYTKKQFMVYDDSGRAETTHCWISDREAALIGSLRDGVVPPAPAHPLTAGAVPLGSTGAGALLPNSTLPLSLSRGTANKALLEQLRPGGNINFNQFAPQGDNPNEFKDQQKFLKNKYYKDLNSSGPQSRLLDSLTLDEARRLRDETLAKALGPKLAAEMSQKGDRAITESGLVTCASRAIIDKSHRPKAIVYDGLYSHVNPFDKITDEELEMYRHEIELKQKSASLDRDFGVASPDLIEPEPRPYSDGEEATISKYTVVISSRLRNGSCVECNFFITGQLSPGDMSAKDGKMKKQKKKRFRFPFLSRKKDKDASSSKEQK</sequence>
<dbReference type="AlphaFoldDB" id="A0ABD2PKK2"/>
<accession>A0ABD2PKK2</accession>
<gene>
    <name evidence="2" type="primary">ADD1_5</name>
    <name evidence="2" type="ORF">Ciccas_013852</name>
</gene>
<feature type="compositionally biased region" description="Acidic residues" evidence="1">
    <location>
        <begin position="1"/>
        <end position="11"/>
    </location>
</feature>
<name>A0ABD2PKK2_9PLAT</name>
<protein>
    <submittedName>
        <fullName evidence="2">Alpha-adducin</fullName>
    </submittedName>
</protein>
<dbReference type="InterPro" id="IPR051017">
    <property type="entry name" value="Aldolase-II_Adducin_sf"/>
</dbReference>
<feature type="compositionally biased region" description="Basic and acidic residues" evidence="1">
    <location>
        <begin position="356"/>
        <end position="369"/>
    </location>
</feature>
<dbReference type="PANTHER" id="PTHR10672:SF3">
    <property type="entry name" value="PROTEIN HU-LI TAI SHAO"/>
    <property type="match status" value="1"/>
</dbReference>
<feature type="region of interest" description="Disordered" evidence="1">
    <location>
        <begin position="1"/>
        <end position="30"/>
    </location>
</feature>
<keyword evidence="3" id="KW-1185">Reference proteome</keyword>
<dbReference type="PANTHER" id="PTHR10672">
    <property type="entry name" value="ADDUCIN"/>
    <property type="match status" value="1"/>
</dbReference>
<evidence type="ECO:0000313" key="3">
    <source>
        <dbReference type="Proteomes" id="UP001626550"/>
    </source>
</evidence>
<comment type="caution">
    <text evidence="2">The sequence shown here is derived from an EMBL/GenBank/DDBJ whole genome shotgun (WGS) entry which is preliminary data.</text>
</comment>
<proteinExistence type="predicted"/>
<evidence type="ECO:0000313" key="2">
    <source>
        <dbReference type="EMBL" id="KAL3307630.1"/>
    </source>
</evidence>